<dbReference type="InterPro" id="IPR025714">
    <property type="entry name" value="Methyltranfer_dom"/>
</dbReference>
<comment type="caution">
    <text evidence="2">The sequence shown here is derived from an EMBL/GenBank/DDBJ whole genome shotgun (WGS) entry which is preliminary data.</text>
</comment>
<dbReference type="Proteomes" id="UP000306552">
    <property type="component" value="Unassembled WGS sequence"/>
</dbReference>
<proteinExistence type="predicted"/>
<dbReference type="PANTHER" id="PTHR43861">
    <property type="entry name" value="TRANS-ACONITATE 2-METHYLTRANSFERASE-RELATED"/>
    <property type="match status" value="1"/>
</dbReference>
<dbReference type="Gene3D" id="3.40.50.150">
    <property type="entry name" value="Vaccinia Virus protein VP39"/>
    <property type="match status" value="1"/>
</dbReference>
<reference evidence="2 3" key="1">
    <citation type="submission" date="2019-04" db="EMBL/GenBank/DDBJ databases">
        <title>Psychroflexus halotolerans sp. nov., isolated from a marine solar saltern.</title>
        <authorList>
            <person name="Feng X."/>
        </authorList>
    </citation>
    <scope>NUCLEOTIDE SEQUENCE [LARGE SCALE GENOMIC DNA]</scope>
    <source>
        <strain evidence="2 3">WDS2C27</strain>
    </source>
</reference>
<accession>A0A4U5TP98</accession>
<feature type="domain" description="Methyltransferase" evidence="1">
    <location>
        <begin position="58"/>
        <end position="147"/>
    </location>
</feature>
<protein>
    <submittedName>
        <fullName evidence="2">Methyltransferase domain-containing protein</fullName>
    </submittedName>
</protein>
<dbReference type="CDD" id="cd02440">
    <property type="entry name" value="AdoMet_MTases"/>
    <property type="match status" value="1"/>
</dbReference>
<evidence type="ECO:0000313" key="2">
    <source>
        <dbReference type="EMBL" id="TKS55776.1"/>
    </source>
</evidence>
<dbReference type="RefSeq" id="WP_138932604.1">
    <property type="nucleotide sequence ID" value="NZ_SWMU01000004.1"/>
</dbReference>
<dbReference type="GO" id="GO:0008168">
    <property type="term" value="F:methyltransferase activity"/>
    <property type="evidence" value="ECO:0007669"/>
    <property type="project" value="UniProtKB-KW"/>
</dbReference>
<organism evidence="2 3">
    <name type="scientific">Mesohalobacter halotolerans</name>
    <dbReference type="NCBI Taxonomy" id="1883405"/>
    <lineage>
        <taxon>Bacteria</taxon>
        <taxon>Pseudomonadati</taxon>
        <taxon>Bacteroidota</taxon>
        <taxon>Flavobacteriia</taxon>
        <taxon>Flavobacteriales</taxon>
        <taxon>Flavobacteriaceae</taxon>
        <taxon>Mesohalobacter</taxon>
    </lineage>
</organism>
<dbReference type="GO" id="GO:0032259">
    <property type="term" value="P:methylation"/>
    <property type="evidence" value="ECO:0007669"/>
    <property type="project" value="UniProtKB-KW"/>
</dbReference>
<dbReference type="Pfam" id="PF13847">
    <property type="entry name" value="Methyltransf_31"/>
    <property type="match status" value="1"/>
</dbReference>
<evidence type="ECO:0000313" key="3">
    <source>
        <dbReference type="Proteomes" id="UP000306552"/>
    </source>
</evidence>
<evidence type="ECO:0000259" key="1">
    <source>
        <dbReference type="Pfam" id="PF13847"/>
    </source>
</evidence>
<gene>
    <name evidence="2" type="ORF">FCN74_10785</name>
</gene>
<name>A0A4U5TP98_9FLAO</name>
<sequence length="235" mass="27272">MIFKAFQHRTDKAEIMDDFELKGEELEVVLNDLNNVNKRLGGYKITIKGIKKLINKKSKTLKIADVGCGSGENLRQIAKWAKRENISVVLFGIDANLNTINLAKSLSTGFENIQFFQQNIFDKAFSRHQYDIITLSLTMHHFKDKDIKKLLPILYQNSNLGLVINDLQRHWFAYVLFQMYSAVFMKSNIAKHDGKVSILRGFKTSELKGYSTFVKPANIQIEWQWAFRYLCIFHK</sequence>
<keyword evidence="2" id="KW-0489">Methyltransferase</keyword>
<dbReference type="OrthoDB" id="9800454at2"/>
<dbReference type="AlphaFoldDB" id="A0A4U5TP98"/>
<keyword evidence="2" id="KW-0808">Transferase</keyword>
<dbReference type="EMBL" id="SWMU01000004">
    <property type="protein sequence ID" value="TKS55776.1"/>
    <property type="molecule type" value="Genomic_DNA"/>
</dbReference>
<dbReference type="SUPFAM" id="SSF53335">
    <property type="entry name" value="S-adenosyl-L-methionine-dependent methyltransferases"/>
    <property type="match status" value="1"/>
</dbReference>
<keyword evidence="3" id="KW-1185">Reference proteome</keyword>
<dbReference type="InterPro" id="IPR029063">
    <property type="entry name" value="SAM-dependent_MTases_sf"/>
</dbReference>